<evidence type="ECO:0000256" key="2">
    <source>
        <dbReference type="ARBA" id="ARBA00022801"/>
    </source>
</evidence>
<dbReference type="Proteomes" id="UP001445076">
    <property type="component" value="Unassembled WGS sequence"/>
</dbReference>
<gene>
    <name evidence="3" type="ORF">OTU49_013027</name>
</gene>
<dbReference type="InterPro" id="IPR029001">
    <property type="entry name" value="ITPase-like_fam"/>
</dbReference>
<dbReference type="PANTHER" id="PTHR11067">
    <property type="entry name" value="INOSINE TRIPHOSPHATE PYROPHOSPHATASE/HAM1 PROTEIN"/>
    <property type="match status" value="1"/>
</dbReference>
<dbReference type="GO" id="GO:0047429">
    <property type="term" value="F:nucleoside triphosphate diphosphatase activity"/>
    <property type="evidence" value="ECO:0007669"/>
    <property type="project" value="InterPro"/>
</dbReference>
<feature type="non-terminal residue" evidence="3">
    <location>
        <position position="162"/>
    </location>
</feature>
<name>A0AAW0VUY9_CHEQU</name>
<reference evidence="3 4" key="1">
    <citation type="journal article" date="2024" name="BMC Genomics">
        <title>Genome assembly of redclaw crayfish (Cherax quadricarinatus) provides insights into its immune adaptation and hypoxia tolerance.</title>
        <authorList>
            <person name="Liu Z."/>
            <person name="Zheng J."/>
            <person name="Li H."/>
            <person name="Fang K."/>
            <person name="Wang S."/>
            <person name="He J."/>
            <person name="Zhou D."/>
            <person name="Weng S."/>
            <person name="Chi M."/>
            <person name="Gu Z."/>
            <person name="He J."/>
            <person name="Li F."/>
            <person name="Wang M."/>
        </authorList>
    </citation>
    <scope>NUCLEOTIDE SEQUENCE [LARGE SCALE GENOMIC DNA]</scope>
    <source>
        <strain evidence="3">ZL_2023a</strain>
    </source>
</reference>
<dbReference type="InterPro" id="IPR002637">
    <property type="entry name" value="RdgB/HAM1"/>
</dbReference>
<proteinExistence type="inferred from homology"/>
<dbReference type="GO" id="GO:0005737">
    <property type="term" value="C:cytoplasm"/>
    <property type="evidence" value="ECO:0007669"/>
    <property type="project" value="TreeGrafter"/>
</dbReference>
<keyword evidence="4" id="KW-1185">Reference proteome</keyword>
<evidence type="ECO:0000256" key="1">
    <source>
        <dbReference type="ARBA" id="ARBA00008023"/>
    </source>
</evidence>
<organism evidence="3 4">
    <name type="scientific">Cherax quadricarinatus</name>
    <name type="common">Australian red claw crayfish</name>
    <dbReference type="NCBI Taxonomy" id="27406"/>
    <lineage>
        <taxon>Eukaryota</taxon>
        <taxon>Metazoa</taxon>
        <taxon>Ecdysozoa</taxon>
        <taxon>Arthropoda</taxon>
        <taxon>Crustacea</taxon>
        <taxon>Multicrustacea</taxon>
        <taxon>Malacostraca</taxon>
        <taxon>Eumalacostraca</taxon>
        <taxon>Eucarida</taxon>
        <taxon>Decapoda</taxon>
        <taxon>Pleocyemata</taxon>
        <taxon>Astacidea</taxon>
        <taxon>Parastacoidea</taxon>
        <taxon>Parastacidae</taxon>
        <taxon>Cherax</taxon>
    </lineage>
</organism>
<dbReference type="Pfam" id="PF01725">
    <property type="entry name" value="Ham1p_like"/>
    <property type="match status" value="1"/>
</dbReference>
<keyword evidence="2" id="KW-0378">Hydrolase</keyword>
<dbReference type="EMBL" id="JARKIK010000161">
    <property type="protein sequence ID" value="KAK8720909.1"/>
    <property type="molecule type" value="Genomic_DNA"/>
</dbReference>
<evidence type="ECO:0008006" key="5">
    <source>
        <dbReference type="Google" id="ProtNLM"/>
    </source>
</evidence>
<sequence length="162" mass="17953">MGSTRPLVFVTGNTKKLEEVLAILGDSFPFRVESRKIDLPEYQGEADEVARKKCQAAAELIKRPLVIEDTCLCFNALGGLPGPYIKWFLEKLKPAGLHKLLAGFDDKVTTRHMQSWSPTSRMPSLTAAVPSMLLGTTLPVMQDDNFSLTNLKLKSLANNDYL</sequence>
<evidence type="ECO:0000313" key="3">
    <source>
        <dbReference type="EMBL" id="KAK8720909.1"/>
    </source>
</evidence>
<dbReference type="AlphaFoldDB" id="A0AAW0VUY9"/>
<dbReference type="PANTHER" id="PTHR11067:SF9">
    <property type="entry name" value="INOSINE TRIPHOSPHATE PYROPHOSPHATASE"/>
    <property type="match status" value="1"/>
</dbReference>
<dbReference type="Gene3D" id="3.90.950.10">
    <property type="match status" value="1"/>
</dbReference>
<evidence type="ECO:0000313" key="4">
    <source>
        <dbReference type="Proteomes" id="UP001445076"/>
    </source>
</evidence>
<comment type="similarity">
    <text evidence="1">Belongs to the HAM1 NTPase family.</text>
</comment>
<comment type="caution">
    <text evidence="3">The sequence shown here is derived from an EMBL/GenBank/DDBJ whole genome shotgun (WGS) entry which is preliminary data.</text>
</comment>
<dbReference type="SUPFAM" id="SSF52972">
    <property type="entry name" value="ITPase-like"/>
    <property type="match status" value="1"/>
</dbReference>
<protein>
    <recommendedName>
        <fullName evidence="5">Inosine triphosphate pyrophosphatase</fullName>
    </recommendedName>
</protein>
<dbReference type="GO" id="GO:0009143">
    <property type="term" value="P:nucleoside triphosphate catabolic process"/>
    <property type="evidence" value="ECO:0007669"/>
    <property type="project" value="InterPro"/>
</dbReference>
<accession>A0AAW0VUY9</accession>